<dbReference type="InterPro" id="IPR017853">
    <property type="entry name" value="GH"/>
</dbReference>
<dbReference type="GO" id="GO:0045493">
    <property type="term" value="P:xylan catabolic process"/>
    <property type="evidence" value="ECO:0007669"/>
    <property type="project" value="InterPro"/>
</dbReference>
<keyword evidence="2 4" id="KW-0732">Signal</keyword>
<dbReference type="InterPro" id="IPR036881">
    <property type="entry name" value="Glyco_hydro_3_C_sf"/>
</dbReference>
<dbReference type="EMBL" id="CAAHFG010000001">
    <property type="protein sequence ID" value="VGO12525.1"/>
    <property type="molecule type" value="Genomic_DNA"/>
</dbReference>
<feature type="domain" description="Fibronectin type III-like" evidence="5">
    <location>
        <begin position="674"/>
        <end position="743"/>
    </location>
</feature>
<comment type="similarity">
    <text evidence="1">Belongs to the glycosyl hydrolase 3 family.</text>
</comment>
<dbReference type="Pfam" id="PF00933">
    <property type="entry name" value="Glyco_hydro_3"/>
    <property type="match status" value="1"/>
</dbReference>
<dbReference type="InterPro" id="IPR001764">
    <property type="entry name" value="Glyco_hydro_3_N"/>
</dbReference>
<evidence type="ECO:0000256" key="3">
    <source>
        <dbReference type="ARBA" id="ARBA00022801"/>
    </source>
</evidence>
<dbReference type="GO" id="GO:0046556">
    <property type="term" value="F:alpha-L-arabinofuranosidase activity"/>
    <property type="evidence" value="ECO:0007669"/>
    <property type="project" value="TreeGrafter"/>
</dbReference>
<dbReference type="InterPro" id="IPR002772">
    <property type="entry name" value="Glyco_hydro_3_C"/>
</dbReference>
<dbReference type="InterPro" id="IPR044993">
    <property type="entry name" value="BXL"/>
</dbReference>
<feature type="chain" id="PRO_5025640094" evidence="4">
    <location>
        <begin position="22"/>
        <end position="754"/>
    </location>
</feature>
<dbReference type="GO" id="GO:0009044">
    <property type="term" value="F:xylan 1,4-beta-xylosidase activity"/>
    <property type="evidence" value="ECO:0007669"/>
    <property type="project" value="InterPro"/>
</dbReference>
<dbReference type="GO" id="GO:0031222">
    <property type="term" value="P:arabinan catabolic process"/>
    <property type="evidence" value="ECO:0007669"/>
    <property type="project" value="TreeGrafter"/>
</dbReference>
<dbReference type="InterPro" id="IPR026891">
    <property type="entry name" value="Fn3-like"/>
</dbReference>
<evidence type="ECO:0000313" key="6">
    <source>
        <dbReference type="EMBL" id="VGO12525.1"/>
    </source>
</evidence>
<dbReference type="FunFam" id="2.60.40.10:FF:000495">
    <property type="entry name" value="Periplasmic beta-glucosidase"/>
    <property type="match status" value="1"/>
</dbReference>
<feature type="signal peptide" evidence="4">
    <location>
        <begin position="1"/>
        <end position="21"/>
    </location>
</feature>
<dbReference type="GO" id="GO:0008422">
    <property type="term" value="F:beta-glucosidase activity"/>
    <property type="evidence" value="ECO:0007669"/>
    <property type="project" value="UniProtKB-ARBA"/>
</dbReference>
<dbReference type="Proteomes" id="UP000366872">
    <property type="component" value="Unassembled WGS sequence"/>
</dbReference>
<gene>
    <name evidence="6" type="ORF">PDESU_01078</name>
</gene>
<dbReference type="SUPFAM" id="SSF52279">
    <property type="entry name" value="Beta-D-glucan exohydrolase, C-terminal domain"/>
    <property type="match status" value="1"/>
</dbReference>
<dbReference type="RefSeq" id="WP_222847066.1">
    <property type="nucleotide sequence ID" value="NZ_CAAHFG010000001.1"/>
</dbReference>
<organism evidence="6 7">
    <name type="scientific">Pontiella desulfatans</name>
    <dbReference type="NCBI Taxonomy" id="2750659"/>
    <lineage>
        <taxon>Bacteria</taxon>
        <taxon>Pseudomonadati</taxon>
        <taxon>Kiritimatiellota</taxon>
        <taxon>Kiritimatiellia</taxon>
        <taxon>Kiritimatiellales</taxon>
        <taxon>Pontiellaceae</taxon>
        <taxon>Pontiella</taxon>
    </lineage>
</organism>
<proteinExistence type="inferred from homology"/>
<dbReference type="InterPro" id="IPR013783">
    <property type="entry name" value="Ig-like_fold"/>
</dbReference>
<name>A0A6C2TY00_PONDE</name>
<protein>
    <submittedName>
        <fullName evidence="6">Beta-glucosidase BoGH3B</fullName>
    </submittedName>
</protein>
<dbReference type="Gene3D" id="2.60.40.10">
    <property type="entry name" value="Immunoglobulins"/>
    <property type="match status" value="1"/>
</dbReference>
<dbReference type="PANTHER" id="PTHR42721:SF3">
    <property type="entry name" value="BETA-D-XYLOSIDASE 5-RELATED"/>
    <property type="match status" value="1"/>
</dbReference>
<sequence>MMKNKWMGMVLATAVVVPCFAEPDAPYKDASLPVEQRVEDLLGRMTLEEKVAQMRIFHANKGIKSGKQGELVMSKDVVARLEYGIAGIKNPGEPDSPEQAAKLTNELQEYIIGKSRLDIPAMFVCEAYNGVDAHGSTRFMRPMNMAATWNVDLVNRIWTVTGREARLRGFHMCHSPESDIMRDPRFGRMSEAFSEDSWLTTEMVVAAVKGVQGGYDGTGVNSTHIGAVAKHFAGYGQVQGGRNFASIQISERDLIDQVFPPFKGAVQRAHAFGIMASHGDLNGVASHANPWLLTEVLRKQWGFKGYVVSDSNDIARLHDFMKVAESHEAAVEMALKAGMDVDLYSDLAYVHLTKMAKADPSLIPFIDRSVSNVLRTKFKLGLFENPYTSVGDTKMEVRSEASLALAREADLESAILLENKKNTLPLDAAKIKKVALLGPLLYTDTQDMFEQVTGDAVEYVSAKGFALTDGKRGRPALMPRDEKKIASLVEKAKAADVAVLFLGGDEYTSKEAFFSGAYGDRDLIDPVGPQDELVQRVKALGKPVVVVLKHRRTLSINVISDQADAILDCWDLSELGDLAVAEILFGKVSPSGKLPVTVPRSIGQFPFEYSQKEINYKKGYLFQKDGPLYPFGHGLSYGRFTYSKPKLSGKEMAKDGTLTVSVDVSNAGKIEAKEVVQLYVKDLIGSVTRPDKELKGFEKIELKPGETKAVAFTITPDMLMFTGLEMKPVLEAGDYEVMVGTSSADVQKAAFRLK</sequence>
<reference evidence="6 7" key="1">
    <citation type="submission" date="2019-04" db="EMBL/GenBank/DDBJ databases">
        <authorList>
            <person name="Van Vliet M D."/>
        </authorList>
    </citation>
    <scope>NUCLEOTIDE SEQUENCE [LARGE SCALE GENOMIC DNA]</scope>
    <source>
        <strain evidence="6 7">F1</strain>
    </source>
</reference>
<dbReference type="InterPro" id="IPR036962">
    <property type="entry name" value="Glyco_hydro_3_N_sf"/>
</dbReference>
<dbReference type="PANTHER" id="PTHR42721">
    <property type="entry name" value="SUGAR HYDROLASE-RELATED"/>
    <property type="match status" value="1"/>
</dbReference>
<dbReference type="Pfam" id="PF14310">
    <property type="entry name" value="Fn3-like"/>
    <property type="match status" value="1"/>
</dbReference>
<accession>A0A6C2TY00</accession>
<dbReference type="SMART" id="SM01217">
    <property type="entry name" value="Fn3_like"/>
    <property type="match status" value="1"/>
</dbReference>
<evidence type="ECO:0000256" key="2">
    <source>
        <dbReference type="ARBA" id="ARBA00022729"/>
    </source>
</evidence>
<dbReference type="Pfam" id="PF01915">
    <property type="entry name" value="Glyco_hydro_3_C"/>
    <property type="match status" value="1"/>
</dbReference>
<evidence type="ECO:0000259" key="5">
    <source>
        <dbReference type="SMART" id="SM01217"/>
    </source>
</evidence>
<keyword evidence="7" id="KW-1185">Reference proteome</keyword>
<evidence type="ECO:0000313" key="7">
    <source>
        <dbReference type="Proteomes" id="UP000366872"/>
    </source>
</evidence>
<dbReference type="Gene3D" id="3.40.50.1700">
    <property type="entry name" value="Glycoside hydrolase family 3 C-terminal domain"/>
    <property type="match status" value="1"/>
</dbReference>
<dbReference type="Gene3D" id="3.20.20.300">
    <property type="entry name" value="Glycoside hydrolase, family 3, N-terminal domain"/>
    <property type="match status" value="1"/>
</dbReference>
<keyword evidence="3" id="KW-0378">Hydrolase</keyword>
<dbReference type="PRINTS" id="PR00133">
    <property type="entry name" value="GLHYDRLASE3"/>
</dbReference>
<dbReference type="AlphaFoldDB" id="A0A6C2TY00"/>
<dbReference type="SUPFAM" id="SSF51445">
    <property type="entry name" value="(Trans)glycosidases"/>
    <property type="match status" value="1"/>
</dbReference>
<evidence type="ECO:0000256" key="1">
    <source>
        <dbReference type="ARBA" id="ARBA00005336"/>
    </source>
</evidence>
<evidence type="ECO:0000256" key="4">
    <source>
        <dbReference type="SAM" id="SignalP"/>
    </source>
</evidence>